<dbReference type="OrthoDB" id="5425482at2759"/>
<gene>
    <name evidence="1" type="ORF">P167DRAFT_579204</name>
</gene>
<name>A0A3N4KP18_9PEZI</name>
<sequence>MSSTGNRSTRAVADSELGANTPAEIPGVDVVREGGEYQYLNLNIKLNLKEFEEEDFEDIEDGVEALYIEEYGKVEFEGAVSNCPNVQWVTIRCMILNQEDEGTMIAVQEFLAIAGQDLRADMLVKAVSEYWKSTQIDIKKDSELALLSSSLKEIEQHSTTPTLFRKKLSISSTTAKDWLHRLRYHWGEVKKGVYKDGHERPDVMNYRQEVFLKTYKELASVMPYPVRPENGYVDVYTPIVPEGQKLIIPVTHDECTCNANYGPHYQWVRGDNIPLRSKSRGQVINISEFVTPWGRLRVDKKNMSDEYLIKYSLHKREATEIIQCGGAI</sequence>
<proteinExistence type="predicted"/>
<evidence type="ECO:0000313" key="2">
    <source>
        <dbReference type="Proteomes" id="UP000277580"/>
    </source>
</evidence>
<keyword evidence="2" id="KW-1185">Reference proteome</keyword>
<dbReference type="AlphaFoldDB" id="A0A3N4KP18"/>
<reference evidence="1 2" key="1">
    <citation type="journal article" date="2018" name="Nat. Ecol. Evol.">
        <title>Pezizomycetes genomes reveal the molecular basis of ectomycorrhizal truffle lifestyle.</title>
        <authorList>
            <person name="Murat C."/>
            <person name="Payen T."/>
            <person name="Noel B."/>
            <person name="Kuo A."/>
            <person name="Morin E."/>
            <person name="Chen J."/>
            <person name="Kohler A."/>
            <person name="Krizsan K."/>
            <person name="Balestrini R."/>
            <person name="Da Silva C."/>
            <person name="Montanini B."/>
            <person name="Hainaut M."/>
            <person name="Levati E."/>
            <person name="Barry K.W."/>
            <person name="Belfiori B."/>
            <person name="Cichocki N."/>
            <person name="Clum A."/>
            <person name="Dockter R.B."/>
            <person name="Fauchery L."/>
            <person name="Guy J."/>
            <person name="Iotti M."/>
            <person name="Le Tacon F."/>
            <person name="Lindquist E.A."/>
            <person name="Lipzen A."/>
            <person name="Malagnac F."/>
            <person name="Mello A."/>
            <person name="Molinier V."/>
            <person name="Miyauchi S."/>
            <person name="Poulain J."/>
            <person name="Riccioni C."/>
            <person name="Rubini A."/>
            <person name="Sitrit Y."/>
            <person name="Splivallo R."/>
            <person name="Traeger S."/>
            <person name="Wang M."/>
            <person name="Zifcakova L."/>
            <person name="Wipf D."/>
            <person name="Zambonelli A."/>
            <person name="Paolocci F."/>
            <person name="Nowrousian M."/>
            <person name="Ottonello S."/>
            <person name="Baldrian P."/>
            <person name="Spatafora J.W."/>
            <person name="Henrissat B."/>
            <person name="Nagy L.G."/>
            <person name="Aury J.M."/>
            <person name="Wincker P."/>
            <person name="Grigoriev I.V."/>
            <person name="Bonfante P."/>
            <person name="Martin F.M."/>
        </authorList>
    </citation>
    <scope>NUCLEOTIDE SEQUENCE [LARGE SCALE GENOMIC DNA]</scope>
    <source>
        <strain evidence="1 2">CCBAS932</strain>
    </source>
</reference>
<dbReference type="PANTHER" id="PTHR35871:SF1">
    <property type="entry name" value="CXC1-LIKE CYSTEINE CLUSTER ASSOCIATED WITH KDZ TRANSPOSASES DOMAIN-CONTAINING PROTEIN"/>
    <property type="match status" value="1"/>
</dbReference>
<dbReference type="InParanoid" id="A0A3N4KP18"/>
<dbReference type="STRING" id="1392247.A0A3N4KP18"/>
<dbReference type="Proteomes" id="UP000277580">
    <property type="component" value="Unassembled WGS sequence"/>
</dbReference>
<accession>A0A3N4KP18</accession>
<evidence type="ECO:0000313" key="1">
    <source>
        <dbReference type="EMBL" id="RPB07515.1"/>
    </source>
</evidence>
<dbReference type="PANTHER" id="PTHR35871">
    <property type="entry name" value="EXPRESSED PROTEIN"/>
    <property type="match status" value="1"/>
</dbReference>
<organism evidence="1 2">
    <name type="scientific">Morchella conica CCBAS932</name>
    <dbReference type="NCBI Taxonomy" id="1392247"/>
    <lineage>
        <taxon>Eukaryota</taxon>
        <taxon>Fungi</taxon>
        <taxon>Dikarya</taxon>
        <taxon>Ascomycota</taxon>
        <taxon>Pezizomycotina</taxon>
        <taxon>Pezizomycetes</taxon>
        <taxon>Pezizales</taxon>
        <taxon>Morchellaceae</taxon>
        <taxon>Morchella</taxon>
    </lineage>
</organism>
<dbReference type="EMBL" id="ML119181">
    <property type="protein sequence ID" value="RPB07515.1"/>
    <property type="molecule type" value="Genomic_DNA"/>
</dbReference>
<protein>
    <submittedName>
        <fullName evidence="1">Uncharacterized protein</fullName>
    </submittedName>
</protein>